<reference evidence="1 2" key="1">
    <citation type="submission" date="2022-03" db="EMBL/GenBank/DDBJ databases">
        <title>Hymenobactersp. isolated from the air.</title>
        <authorList>
            <person name="Won M."/>
            <person name="Kwon S.-W."/>
        </authorList>
    </citation>
    <scope>NUCLEOTIDE SEQUENCE [LARGE SCALE GENOMIC DNA]</scope>
    <source>
        <strain evidence="1 2">KACC 21982</strain>
    </source>
</reference>
<proteinExistence type="predicted"/>
<keyword evidence="2" id="KW-1185">Reference proteome</keyword>
<name>A0ABY4CRS8_9BACT</name>
<dbReference type="RefSeq" id="WP_243794538.1">
    <property type="nucleotide sequence ID" value="NZ_CP094669.1"/>
</dbReference>
<evidence type="ECO:0008006" key="3">
    <source>
        <dbReference type="Google" id="ProtNLM"/>
    </source>
</evidence>
<organism evidence="1 2">
    <name type="scientific">Hymenobacter tibetensis</name>
    <dbReference type="NCBI Taxonomy" id="497967"/>
    <lineage>
        <taxon>Bacteria</taxon>
        <taxon>Pseudomonadati</taxon>
        <taxon>Bacteroidota</taxon>
        <taxon>Cytophagia</taxon>
        <taxon>Cytophagales</taxon>
        <taxon>Hymenobacteraceae</taxon>
        <taxon>Hymenobacter</taxon>
    </lineage>
</organism>
<evidence type="ECO:0000313" key="2">
    <source>
        <dbReference type="Proteomes" id="UP000831113"/>
    </source>
</evidence>
<protein>
    <recommendedName>
        <fullName evidence="3">Secreted protein</fullName>
    </recommendedName>
</protein>
<dbReference type="Proteomes" id="UP000831113">
    <property type="component" value="Chromosome"/>
</dbReference>
<accession>A0ABY4CRS8</accession>
<gene>
    <name evidence="1" type="ORF">MTX78_12535</name>
</gene>
<dbReference type="EMBL" id="CP094669">
    <property type="protein sequence ID" value="UOG72955.1"/>
    <property type="molecule type" value="Genomic_DNA"/>
</dbReference>
<evidence type="ECO:0000313" key="1">
    <source>
        <dbReference type="EMBL" id="UOG72955.1"/>
    </source>
</evidence>
<sequence>MAWWLLLLLLRVLAPEATLLRLHFHQHTEKEPALLHADESARKAVLSSQHQHCHVEEFYNAPFQAVEPTSVEAIVRQRVYAQYRPQALACRASHLLDGASLRGPPSRA</sequence>